<evidence type="ECO:0000313" key="2">
    <source>
        <dbReference type="EMBL" id="KAK9774617.1"/>
    </source>
</evidence>
<accession>A0ABR2XLJ5</accession>
<feature type="region of interest" description="Disordered" evidence="1">
    <location>
        <begin position="1"/>
        <end position="28"/>
    </location>
</feature>
<dbReference type="Proteomes" id="UP001465668">
    <property type="component" value="Unassembled WGS sequence"/>
</dbReference>
<proteinExistence type="predicted"/>
<gene>
    <name evidence="2" type="ORF">SCAR479_08702</name>
</gene>
<reference evidence="2 3" key="1">
    <citation type="submission" date="2024-02" db="EMBL/GenBank/DDBJ databases">
        <title>First draft genome assembly of two strains of Seiridium cardinale.</title>
        <authorList>
            <person name="Emiliani G."/>
            <person name="Scali E."/>
        </authorList>
    </citation>
    <scope>NUCLEOTIDE SEQUENCE [LARGE SCALE GENOMIC DNA]</scope>
    <source>
        <strain evidence="2 3">BM-138-000479</strain>
    </source>
</reference>
<comment type="caution">
    <text evidence="2">The sequence shown here is derived from an EMBL/GenBank/DDBJ whole genome shotgun (WGS) entry which is preliminary data.</text>
</comment>
<sequence length="173" mass="19040">MSTTRDGNGRANARYDEGGTAHVTHKREDIPNLTAENNRDEVKDSRHLMLIACPSKGYEPGQLPSWSSARRLWDDLSQHEALYRPQVGAKICSEISPTPTQHEARGYLPLPARDAPKTPAPGLNPLEDPCATPDGTPTPRGFNSTTQYWSCVTRAALGNCLRDRLSAAAWYGR</sequence>
<evidence type="ECO:0000313" key="3">
    <source>
        <dbReference type="Proteomes" id="UP001465668"/>
    </source>
</evidence>
<organism evidence="2 3">
    <name type="scientific">Seiridium cardinale</name>
    <dbReference type="NCBI Taxonomy" id="138064"/>
    <lineage>
        <taxon>Eukaryota</taxon>
        <taxon>Fungi</taxon>
        <taxon>Dikarya</taxon>
        <taxon>Ascomycota</taxon>
        <taxon>Pezizomycotina</taxon>
        <taxon>Sordariomycetes</taxon>
        <taxon>Xylariomycetidae</taxon>
        <taxon>Amphisphaeriales</taxon>
        <taxon>Sporocadaceae</taxon>
        <taxon>Seiridium</taxon>
    </lineage>
</organism>
<feature type="region of interest" description="Disordered" evidence="1">
    <location>
        <begin position="115"/>
        <end position="141"/>
    </location>
</feature>
<dbReference type="EMBL" id="JARVKM010000040">
    <property type="protein sequence ID" value="KAK9774617.1"/>
    <property type="molecule type" value="Genomic_DNA"/>
</dbReference>
<evidence type="ECO:0000256" key="1">
    <source>
        <dbReference type="SAM" id="MobiDB-lite"/>
    </source>
</evidence>
<keyword evidence="3" id="KW-1185">Reference proteome</keyword>
<protein>
    <submittedName>
        <fullName evidence="2">Uncharacterized protein</fullName>
    </submittedName>
</protein>
<name>A0ABR2XLJ5_9PEZI</name>